<dbReference type="PANTHER" id="PTHR36115:SF4">
    <property type="entry name" value="MEMBRANE PROTEIN"/>
    <property type="match status" value="1"/>
</dbReference>
<feature type="transmembrane region" description="Helical" evidence="6">
    <location>
        <begin position="70"/>
        <end position="88"/>
    </location>
</feature>
<feature type="domain" description="RDD" evidence="7">
    <location>
        <begin position="23"/>
        <end position="186"/>
    </location>
</feature>
<keyword evidence="4 6" id="KW-1133">Transmembrane helix</keyword>
<organism evidence="8 9">
    <name type="scientific">Neisseria montereyensis</name>
    <dbReference type="NCBI Taxonomy" id="2973938"/>
    <lineage>
        <taxon>Bacteria</taxon>
        <taxon>Pseudomonadati</taxon>
        <taxon>Pseudomonadota</taxon>
        <taxon>Betaproteobacteria</taxon>
        <taxon>Neisseriales</taxon>
        <taxon>Neisseriaceae</taxon>
        <taxon>Neisseria</taxon>
    </lineage>
</organism>
<sequence length="195" mass="21389">MNEIHTNNATLPPLEAEIVVDPATPGSRIAAYLLNAVFTLIAYIPLMVMISSSVNNLPAHRADLSNIGEAFSWTWLIGLLILLVYALLQIRIMSRDGQSFGKKIMKIRLLTTDGSNPGFRGAVLMREIVFNIVLTAAASLIGRMLGTGPTAGDISTLVSLTVWLICFIMLFNRSKNRRTLQDYFAKTVVVKLPGK</sequence>
<dbReference type="Proteomes" id="UP001166947">
    <property type="component" value="Unassembled WGS sequence"/>
</dbReference>
<keyword evidence="9" id="KW-1185">Reference proteome</keyword>
<keyword evidence="2" id="KW-1003">Cell membrane</keyword>
<comment type="subcellular location">
    <subcellularLocation>
        <location evidence="1">Cell membrane</location>
        <topology evidence="1">Multi-pass membrane protein</topology>
    </subcellularLocation>
</comment>
<evidence type="ECO:0000256" key="1">
    <source>
        <dbReference type="ARBA" id="ARBA00004651"/>
    </source>
</evidence>
<evidence type="ECO:0000256" key="3">
    <source>
        <dbReference type="ARBA" id="ARBA00022692"/>
    </source>
</evidence>
<dbReference type="RefSeq" id="WP_259291785.1">
    <property type="nucleotide sequence ID" value="NZ_JANUXW010000005.1"/>
</dbReference>
<comment type="caution">
    <text evidence="8">The sequence shown here is derived from an EMBL/GenBank/DDBJ whole genome shotgun (WGS) entry which is preliminary data.</text>
</comment>
<evidence type="ECO:0000256" key="5">
    <source>
        <dbReference type="ARBA" id="ARBA00023136"/>
    </source>
</evidence>
<evidence type="ECO:0000259" key="7">
    <source>
        <dbReference type="Pfam" id="PF06271"/>
    </source>
</evidence>
<dbReference type="EMBL" id="JANUXW010000005">
    <property type="protein sequence ID" value="MCS4533989.1"/>
    <property type="molecule type" value="Genomic_DNA"/>
</dbReference>
<keyword evidence="3 6" id="KW-0812">Transmembrane</keyword>
<evidence type="ECO:0000313" key="8">
    <source>
        <dbReference type="EMBL" id="MCS4533989.1"/>
    </source>
</evidence>
<evidence type="ECO:0000256" key="4">
    <source>
        <dbReference type="ARBA" id="ARBA00022989"/>
    </source>
</evidence>
<feature type="transmembrane region" description="Helical" evidence="6">
    <location>
        <begin position="151"/>
        <end position="171"/>
    </location>
</feature>
<feature type="transmembrane region" description="Helical" evidence="6">
    <location>
        <begin position="29"/>
        <end position="50"/>
    </location>
</feature>
<dbReference type="Pfam" id="PF06271">
    <property type="entry name" value="RDD"/>
    <property type="match status" value="1"/>
</dbReference>
<reference evidence="8" key="2">
    <citation type="journal article" date="2023" name="Curr. Microbiol.">
        <title>Neisseria montereyensis sp. nov., Isolated from Oropharynx of California Sea Lion (Zalophus californianus): Genomic, Phylogenetic, and Phenotypic Study.</title>
        <authorList>
            <person name="Volokhov D.V."/>
            <person name="Zagorodnyaya T.A."/>
            <person name="Furtak V.A."/>
            <person name="Nattanmai G."/>
            <person name="Randall L."/>
            <person name="Jose S."/>
            <person name="Gao Y."/>
            <person name="Gulland F.M."/>
            <person name="Eisenberg T."/>
            <person name="Delmonte P."/>
            <person name="Blom J."/>
            <person name="Mitchell K.K."/>
        </authorList>
    </citation>
    <scope>NUCLEOTIDE SEQUENCE</scope>
    <source>
        <strain evidence="8">CSL10203-ORH2</strain>
    </source>
</reference>
<feature type="transmembrane region" description="Helical" evidence="6">
    <location>
        <begin position="128"/>
        <end position="145"/>
    </location>
</feature>
<name>A0ABT2FCN3_9NEIS</name>
<dbReference type="PANTHER" id="PTHR36115">
    <property type="entry name" value="PROLINE-RICH ANTIGEN HOMOLOG-RELATED"/>
    <property type="match status" value="1"/>
</dbReference>
<gene>
    <name evidence="8" type="ORF">NXS09_06705</name>
</gene>
<proteinExistence type="predicted"/>
<dbReference type="InterPro" id="IPR010432">
    <property type="entry name" value="RDD"/>
</dbReference>
<evidence type="ECO:0000256" key="6">
    <source>
        <dbReference type="SAM" id="Phobius"/>
    </source>
</evidence>
<reference evidence="8" key="1">
    <citation type="submission" date="2022-08" db="EMBL/GenBank/DDBJ databases">
        <authorList>
            <person name="Volokhov D.V."/>
            <person name="Furtak V.A."/>
            <person name="Zagorodnyaya T.A."/>
        </authorList>
    </citation>
    <scope>NUCLEOTIDE SEQUENCE</scope>
    <source>
        <strain evidence="8">CSL10203-ORH2</strain>
    </source>
</reference>
<accession>A0ABT2FCN3</accession>
<evidence type="ECO:0000256" key="2">
    <source>
        <dbReference type="ARBA" id="ARBA00022475"/>
    </source>
</evidence>
<protein>
    <submittedName>
        <fullName evidence="8">RDD family protein</fullName>
    </submittedName>
</protein>
<dbReference type="InterPro" id="IPR051791">
    <property type="entry name" value="Pra-immunoreactive"/>
</dbReference>
<evidence type="ECO:0000313" key="9">
    <source>
        <dbReference type="Proteomes" id="UP001166947"/>
    </source>
</evidence>
<keyword evidence="5 6" id="KW-0472">Membrane</keyword>